<keyword evidence="2" id="KW-0802">TPR repeat</keyword>
<keyword evidence="4" id="KW-1185">Reference proteome</keyword>
<dbReference type="InterPro" id="IPR052323">
    <property type="entry name" value="LRP2-binding"/>
</dbReference>
<evidence type="ECO:0000256" key="2">
    <source>
        <dbReference type="ARBA" id="ARBA00022803"/>
    </source>
</evidence>
<dbReference type="PANTHER" id="PTHR44554">
    <property type="entry name" value="LRP2-BINDING PROTEIN"/>
    <property type="match status" value="1"/>
</dbReference>
<dbReference type="EMBL" id="BGPR01196681">
    <property type="protein sequence ID" value="GBN06560.1"/>
    <property type="molecule type" value="Genomic_DNA"/>
</dbReference>
<evidence type="ECO:0000313" key="4">
    <source>
        <dbReference type="Proteomes" id="UP000499080"/>
    </source>
</evidence>
<dbReference type="Proteomes" id="UP000499080">
    <property type="component" value="Unassembled WGS sequence"/>
</dbReference>
<evidence type="ECO:0000256" key="1">
    <source>
        <dbReference type="ARBA" id="ARBA00022737"/>
    </source>
</evidence>
<comment type="caution">
    <text evidence="3">The sequence shown here is derived from an EMBL/GenBank/DDBJ whole genome shotgun (WGS) entry which is preliminary data.</text>
</comment>
<dbReference type="AlphaFoldDB" id="A0A4Y2KWY6"/>
<sequence>MGVMYLYGLGTDETLRLAYHHLTSAAARGNTYAKGYLAAYYYKRQMFERTVITGGEPTYPTDLWWKWASNLESSDPKPNIAASGRQLFLISYDFFDVYRIGFESYVNR</sequence>
<evidence type="ECO:0000313" key="3">
    <source>
        <dbReference type="EMBL" id="GBN06560.1"/>
    </source>
</evidence>
<reference evidence="3 4" key="1">
    <citation type="journal article" date="2019" name="Sci. Rep.">
        <title>Orb-weaving spider Araneus ventricosus genome elucidates the spidroin gene catalogue.</title>
        <authorList>
            <person name="Kono N."/>
            <person name="Nakamura H."/>
            <person name="Ohtoshi R."/>
            <person name="Moran D.A.P."/>
            <person name="Shinohara A."/>
            <person name="Yoshida Y."/>
            <person name="Fujiwara M."/>
            <person name="Mori M."/>
            <person name="Tomita M."/>
            <person name="Arakawa K."/>
        </authorList>
    </citation>
    <scope>NUCLEOTIDE SEQUENCE [LARGE SCALE GENOMIC DNA]</scope>
</reference>
<feature type="non-terminal residue" evidence="3">
    <location>
        <position position="108"/>
    </location>
</feature>
<proteinExistence type="predicted"/>
<organism evidence="3 4">
    <name type="scientific">Araneus ventricosus</name>
    <name type="common">Orbweaver spider</name>
    <name type="synonym">Epeira ventricosa</name>
    <dbReference type="NCBI Taxonomy" id="182803"/>
    <lineage>
        <taxon>Eukaryota</taxon>
        <taxon>Metazoa</taxon>
        <taxon>Ecdysozoa</taxon>
        <taxon>Arthropoda</taxon>
        <taxon>Chelicerata</taxon>
        <taxon>Arachnida</taxon>
        <taxon>Araneae</taxon>
        <taxon>Araneomorphae</taxon>
        <taxon>Entelegynae</taxon>
        <taxon>Araneoidea</taxon>
        <taxon>Araneidae</taxon>
        <taxon>Araneus</taxon>
    </lineage>
</organism>
<dbReference type="SUPFAM" id="SSF81901">
    <property type="entry name" value="HCP-like"/>
    <property type="match status" value="1"/>
</dbReference>
<protein>
    <submittedName>
        <fullName evidence="3">Uncharacterized protein</fullName>
    </submittedName>
</protein>
<keyword evidence="1" id="KW-0677">Repeat</keyword>
<dbReference type="InterPro" id="IPR011990">
    <property type="entry name" value="TPR-like_helical_dom_sf"/>
</dbReference>
<dbReference type="Gene3D" id="1.25.40.10">
    <property type="entry name" value="Tetratricopeptide repeat domain"/>
    <property type="match status" value="1"/>
</dbReference>
<accession>A0A4Y2KWY6</accession>
<gene>
    <name evidence="3" type="ORF">AVEN_26449_1</name>
</gene>
<dbReference type="PANTHER" id="PTHR44554:SF1">
    <property type="entry name" value="LRP2-BINDING PROTEIN"/>
    <property type="match status" value="1"/>
</dbReference>
<name>A0A4Y2KWY6_ARAVE</name>